<evidence type="ECO:0000256" key="3">
    <source>
        <dbReference type="ARBA" id="ARBA00009677"/>
    </source>
</evidence>
<reference evidence="9 10" key="1">
    <citation type="submission" date="2018-03" db="EMBL/GenBank/DDBJ databases">
        <title>The draft genome of Mesorhizobium sp. 6GN-30.</title>
        <authorList>
            <person name="Liu L."/>
            <person name="Li L."/>
            <person name="Wang T."/>
            <person name="Zhang X."/>
            <person name="Liang L."/>
        </authorList>
    </citation>
    <scope>NUCLEOTIDE SEQUENCE [LARGE SCALE GENOMIC DNA]</scope>
    <source>
        <strain evidence="9 10">6GN30</strain>
    </source>
</reference>
<dbReference type="GO" id="GO:0044780">
    <property type="term" value="P:bacterial-type flagellum assembly"/>
    <property type="evidence" value="ECO:0007669"/>
    <property type="project" value="InterPro"/>
</dbReference>
<dbReference type="GO" id="GO:0009424">
    <property type="term" value="C:bacterial-type flagellum hook"/>
    <property type="evidence" value="ECO:0007669"/>
    <property type="project" value="InterPro"/>
</dbReference>
<keyword evidence="6" id="KW-0975">Bacterial flagellum</keyword>
<evidence type="ECO:0000256" key="6">
    <source>
        <dbReference type="ARBA" id="ARBA00023143"/>
    </source>
</evidence>
<dbReference type="Pfam" id="PF06429">
    <property type="entry name" value="Flg_bbr_C"/>
    <property type="match status" value="1"/>
</dbReference>
<evidence type="ECO:0000259" key="7">
    <source>
        <dbReference type="Pfam" id="PF06429"/>
    </source>
</evidence>
<evidence type="ECO:0000256" key="1">
    <source>
        <dbReference type="ARBA" id="ARBA00004365"/>
    </source>
</evidence>
<dbReference type="RefSeq" id="WP_106771412.1">
    <property type="nucleotide sequence ID" value="NZ_PXYK01000005.1"/>
</dbReference>
<gene>
    <name evidence="9" type="ORF">C7I84_06850</name>
</gene>
<comment type="caution">
    <text evidence="9">The sequence shown here is derived from an EMBL/GenBank/DDBJ whole genome shotgun (WGS) entry which is preliminary data.</text>
</comment>
<dbReference type="InterPro" id="IPR010930">
    <property type="entry name" value="Flg_bb/hook_C_dom"/>
</dbReference>
<evidence type="ECO:0000313" key="10">
    <source>
        <dbReference type="Proteomes" id="UP000241229"/>
    </source>
</evidence>
<keyword evidence="9" id="KW-0969">Cilium</keyword>
<accession>A0A2P7SLJ7</accession>
<sequence>MSLSTALNIAQSSLLNTGRQTSVVSRNIQEQNNPDYTRRVATLSSLAPGSRVDVQRATNEQLFKQNLAALSAWSAQGTLYDGLERLEIAINGVDNGSSAATVLGKFQEALQTYSASPSNRSIGENAVDAARQVVRTLNAGTASIQAFRVDVDGQIAGAVNELNGLLAQFKEANDTVVIGTRAGRDVADALDRRDALLKKISDYVPLSTLSRNDNDMVLMTRDGATLFEKVPRTVSFEPATSYGAGSAGNPVYIDGVPINLGAGGNTDASGKIAGLVQLRDGVAPLMQAQLDEMARGLITAFAETGTGVPAAAGLFTWSGAPAVPAEGTLVDGLAGAIRINAAFDSSAGGNPELLRDGGANGAAYIVNTSGGAGYADLLIDYGDRMDRPMQFDSAAGLATTLSLSSFSTAAVGWFQAVRQDASAAAEQKEALAVRTREALSNATAVDVNTEMALLLELEHSFDASARLMKVIDDMLASLLAAVR</sequence>
<dbReference type="AlphaFoldDB" id="A0A2P7SLJ7"/>
<name>A0A2P7SLJ7_9HYPH</name>
<dbReference type="PANTHER" id="PTHR30033">
    <property type="entry name" value="FLAGELLAR HOOK-ASSOCIATED PROTEIN 1"/>
    <property type="match status" value="1"/>
</dbReference>
<comment type="similarity">
    <text evidence="3">Belongs to the flagella basal body rod proteins family.</text>
</comment>
<dbReference type="InterPro" id="IPR053927">
    <property type="entry name" value="FlgK_helical"/>
</dbReference>
<dbReference type="GO" id="GO:0005198">
    <property type="term" value="F:structural molecule activity"/>
    <property type="evidence" value="ECO:0007669"/>
    <property type="project" value="InterPro"/>
</dbReference>
<feature type="domain" description="Flagellar hook-associated protein FlgK helical" evidence="8">
    <location>
        <begin position="95"/>
        <end position="302"/>
    </location>
</feature>
<dbReference type="GO" id="GO:0005576">
    <property type="term" value="C:extracellular region"/>
    <property type="evidence" value="ECO:0007669"/>
    <property type="project" value="UniProtKB-SubCell"/>
</dbReference>
<evidence type="ECO:0000256" key="5">
    <source>
        <dbReference type="ARBA" id="ARBA00022525"/>
    </source>
</evidence>
<keyword evidence="9" id="KW-0966">Cell projection</keyword>
<evidence type="ECO:0000256" key="2">
    <source>
        <dbReference type="ARBA" id="ARBA00004613"/>
    </source>
</evidence>
<proteinExistence type="inferred from homology"/>
<keyword evidence="5" id="KW-0964">Secreted</keyword>
<evidence type="ECO:0000313" key="9">
    <source>
        <dbReference type="EMBL" id="PSJ63349.1"/>
    </source>
</evidence>
<dbReference type="OrthoDB" id="7181295at2"/>
<organism evidence="9 10">
    <name type="scientific">Kumtagia ephedrae</name>
    <dbReference type="NCBI Taxonomy" id="2116701"/>
    <lineage>
        <taxon>Bacteria</taxon>
        <taxon>Pseudomonadati</taxon>
        <taxon>Pseudomonadota</taxon>
        <taxon>Alphaproteobacteria</taxon>
        <taxon>Hyphomicrobiales</taxon>
        <taxon>Phyllobacteriaceae</taxon>
        <taxon>Kumtagia</taxon>
    </lineage>
</organism>
<dbReference type="Pfam" id="PF22638">
    <property type="entry name" value="FlgK_D1"/>
    <property type="match status" value="1"/>
</dbReference>
<dbReference type="PANTHER" id="PTHR30033:SF1">
    <property type="entry name" value="FLAGELLAR HOOK-ASSOCIATED PROTEIN 1"/>
    <property type="match status" value="1"/>
</dbReference>
<dbReference type="InterPro" id="IPR002371">
    <property type="entry name" value="FlgK"/>
</dbReference>
<dbReference type="NCBIfam" id="TIGR02492">
    <property type="entry name" value="flgK_ends"/>
    <property type="match status" value="1"/>
</dbReference>
<comment type="subcellular location">
    <subcellularLocation>
        <location evidence="1">Bacterial flagellum</location>
    </subcellularLocation>
    <subcellularLocation>
        <location evidence="2">Secreted</location>
    </subcellularLocation>
</comment>
<keyword evidence="10" id="KW-1185">Reference proteome</keyword>
<dbReference type="EMBL" id="PXYK01000005">
    <property type="protein sequence ID" value="PSJ63349.1"/>
    <property type="molecule type" value="Genomic_DNA"/>
</dbReference>
<keyword evidence="9" id="KW-0282">Flagellum</keyword>
<evidence type="ECO:0000259" key="8">
    <source>
        <dbReference type="Pfam" id="PF22638"/>
    </source>
</evidence>
<feature type="domain" description="Flagellar basal-body/hook protein C-terminal" evidence="7">
    <location>
        <begin position="444"/>
        <end position="479"/>
    </location>
</feature>
<dbReference type="Proteomes" id="UP000241229">
    <property type="component" value="Unassembled WGS sequence"/>
</dbReference>
<protein>
    <recommendedName>
        <fullName evidence="4">Flagellar hook-associated protein 1</fullName>
    </recommendedName>
</protein>
<dbReference type="SUPFAM" id="SSF64518">
    <property type="entry name" value="Phase 1 flagellin"/>
    <property type="match status" value="1"/>
</dbReference>
<evidence type="ECO:0000256" key="4">
    <source>
        <dbReference type="ARBA" id="ARBA00016244"/>
    </source>
</evidence>